<keyword evidence="1" id="KW-0812">Transmembrane</keyword>
<protein>
    <submittedName>
        <fullName evidence="2">Uncharacterized protein</fullName>
    </submittedName>
</protein>
<name>A0A835J8I5_9ROSI</name>
<dbReference type="AlphaFoldDB" id="A0A835J8I5"/>
<dbReference type="PANTHER" id="PTHR11439:SF524">
    <property type="entry name" value="RNA-DIRECTED DNA POLYMERASE, PROTEIN KINASE RLK-PELLE-DLSV FAMILY"/>
    <property type="match status" value="1"/>
</dbReference>
<evidence type="ECO:0000313" key="3">
    <source>
        <dbReference type="Proteomes" id="UP000657918"/>
    </source>
</evidence>
<keyword evidence="1" id="KW-0472">Membrane</keyword>
<gene>
    <name evidence="2" type="ORF">SADUNF_Sadunf18G0085700</name>
</gene>
<keyword evidence="3" id="KW-1185">Reference proteome</keyword>
<reference evidence="2 3" key="1">
    <citation type="submission" date="2020-10" db="EMBL/GenBank/DDBJ databases">
        <title>Plant Genome Project.</title>
        <authorList>
            <person name="Zhang R.-G."/>
        </authorList>
    </citation>
    <scope>NUCLEOTIDE SEQUENCE [LARGE SCALE GENOMIC DNA]</scope>
    <source>
        <strain evidence="2">FAFU-HL-1</strain>
        <tissue evidence="2">Leaf</tissue>
    </source>
</reference>
<dbReference type="PANTHER" id="PTHR11439">
    <property type="entry name" value="GAG-POL-RELATED RETROTRANSPOSON"/>
    <property type="match status" value="1"/>
</dbReference>
<dbReference type="EMBL" id="JADGMS010000018">
    <property type="protein sequence ID" value="KAF9662740.1"/>
    <property type="molecule type" value="Genomic_DNA"/>
</dbReference>
<comment type="caution">
    <text evidence="2">The sequence shown here is derived from an EMBL/GenBank/DDBJ whole genome shotgun (WGS) entry which is preliminary data.</text>
</comment>
<accession>A0A835J8I5</accession>
<keyword evidence="1" id="KW-1133">Transmembrane helix</keyword>
<proteinExistence type="predicted"/>
<organism evidence="2 3">
    <name type="scientific">Salix dunnii</name>
    <dbReference type="NCBI Taxonomy" id="1413687"/>
    <lineage>
        <taxon>Eukaryota</taxon>
        <taxon>Viridiplantae</taxon>
        <taxon>Streptophyta</taxon>
        <taxon>Embryophyta</taxon>
        <taxon>Tracheophyta</taxon>
        <taxon>Spermatophyta</taxon>
        <taxon>Magnoliopsida</taxon>
        <taxon>eudicotyledons</taxon>
        <taxon>Gunneridae</taxon>
        <taxon>Pentapetalae</taxon>
        <taxon>rosids</taxon>
        <taxon>fabids</taxon>
        <taxon>Malpighiales</taxon>
        <taxon>Salicaceae</taxon>
        <taxon>Saliceae</taxon>
        <taxon>Salix</taxon>
    </lineage>
</organism>
<evidence type="ECO:0000256" key="1">
    <source>
        <dbReference type="SAM" id="Phobius"/>
    </source>
</evidence>
<dbReference type="OrthoDB" id="414945at2759"/>
<evidence type="ECO:0000313" key="2">
    <source>
        <dbReference type="EMBL" id="KAF9662740.1"/>
    </source>
</evidence>
<feature type="transmembrane region" description="Helical" evidence="1">
    <location>
        <begin position="64"/>
        <end position="82"/>
    </location>
</feature>
<dbReference type="Proteomes" id="UP000657918">
    <property type="component" value="Unassembled WGS sequence"/>
</dbReference>
<sequence>MECAYHTKATVSPTVSVAPLFNAPLTHGSELSPGGFYFRIKYPFQLITAGGVGGGDDAPGNDKAYILLYVDGIILTASLAALRQSIMSKLGFEFAMKDLGPLSYFLGISTIRHLGGNPYHDPTECHSLAEALQYLTFTRPDISYVVQQICLFMHDPGTQHMSALNCIIRYIKDSMYNNIRFEYSGVLEYEILSFLG</sequence>